<feature type="domain" description="HTH cro/C1-type" evidence="2">
    <location>
        <begin position="36"/>
        <end position="83"/>
    </location>
</feature>
<dbReference type="EMBL" id="VCKY01000044">
    <property type="protein sequence ID" value="TMR21344.1"/>
    <property type="molecule type" value="Genomic_DNA"/>
</dbReference>
<feature type="region of interest" description="Disordered" evidence="1">
    <location>
        <begin position="274"/>
        <end position="293"/>
    </location>
</feature>
<comment type="caution">
    <text evidence="3">The sequence shown here is derived from an EMBL/GenBank/DDBJ whole genome shotgun (WGS) entry which is preliminary data.</text>
</comment>
<dbReference type="PROSITE" id="PS50943">
    <property type="entry name" value="HTH_CROC1"/>
    <property type="match status" value="1"/>
</dbReference>
<dbReference type="InterPro" id="IPR010982">
    <property type="entry name" value="Lambda_DNA-bd_dom_sf"/>
</dbReference>
<dbReference type="PANTHER" id="PTHR35010:SF2">
    <property type="entry name" value="BLL4672 PROTEIN"/>
    <property type="match status" value="1"/>
</dbReference>
<evidence type="ECO:0000259" key="2">
    <source>
        <dbReference type="PROSITE" id="PS50943"/>
    </source>
</evidence>
<name>A0A5S4FLL7_9ACTN</name>
<protein>
    <submittedName>
        <fullName evidence="3">Helix-turn-helix domain-containing protein</fullName>
    </submittedName>
</protein>
<dbReference type="Gene3D" id="1.10.260.40">
    <property type="entry name" value="lambda repressor-like DNA-binding domains"/>
    <property type="match status" value="1"/>
</dbReference>
<keyword evidence="4" id="KW-1185">Reference proteome</keyword>
<dbReference type="Gene3D" id="3.30.450.180">
    <property type="match status" value="1"/>
</dbReference>
<reference evidence="3 4" key="1">
    <citation type="submission" date="2019-05" db="EMBL/GenBank/DDBJ databases">
        <title>Draft genome sequence of Nonomuraea turkmeniaca DSM 43926.</title>
        <authorList>
            <person name="Saricaoglu S."/>
            <person name="Isik K."/>
        </authorList>
    </citation>
    <scope>NUCLEOTIDE SEQUENCE [LARGE SCALE GENOMIC DNA]</scope>
    <source>
        <strain evidence="3 4">DSM 43926</strain>
    </source>
</reference>
<dbReference type="Pfam" id="PF13560">
    <property type="entry name" value="HTH_31"/>
    <property type="match status" value="1"/>
</dbReference>
<dbReference type="PANTHER" id="PTHR35010">
    <property type="entry name" value="BLL4672 PROTEIN-RELATED"/>
    <property type="match status" value="1"/>
</dbReference>
<dbReference type="InterPro" id="IPR001387">
    <property type="entry name" value="Cro/C1-type_HTH"/>
</dbReference>
<dbReference type="CDD" id="cd00093">
    <property type="entry name" value="HTH_XRE"/>
    <property type="match status" value="1"/>
</dbReference>
<sequence length="293" mass="32578">MTRRADLNDFLRTCRARLAPRDVGLPPGPGQRRVPGLRREELALLAGISVDYYIRLEQGRCGTVSEGVLDAVASALRLTDDERAYLHQLAKPTRTRVRAPRAQTVRAGLHQLLNALPASPAFVFGRRMDILAWNPLACALITDFAALPVRRRNLARLILLDENVRRLYPNREQVVSDTVGHLRIDAGRYPDDPELTSLIGELSMHSEEFRRHWAMHTVKSKTHGVKQFRHPLVGEFVLAYETLHLPDAPDQLLNVYTAEPGSPADDNLKILATWHPGNGQQAGGLPGLTPAEG</sequence>
<evidence type="ECO:0000313" key="4">
    <source>
        <dbReference type="Proteomes" id="UP000309128"/>
    </source>
</evidence>
<dbReference type="AlphaFoldDB" id="A0A5S4FLL7"/>
<evidence type="ECO:0000313" key="3">
    <source>
        <dbReference type="EMBL" id="TMR21344.1"/>
    </source>
</evidence>
<evidence type="ECO:0000256" key="1">
    <source>
        <dbReference type="SAM" id="MobiDB-lite"/>
    </source>
</evidence>
<gene>
    <name evidence="3" type="ORF">ETD86_15720</name>
</gene>
<dbReference type="Pfam" id="PF17765">
    <property type="entry name" value="MLTR_LBD"/>
    <property type="match status" value="1"/>
</dbReference>
<proteinExistence type="predicted"/>
<organism evidence="3 4">
    <name type="scientific">Nonomuraea turkmeniaca</name>
    <dbReference type="NCBI Taxonomy" id="103838"/>
    <lineage>
        <taxon>Bacteria</taxon>
        <taxon>Bacillati</taxon>
        <taxon>Actinomycetota</taxon>
        <taxon>Actinomycetes</taxon>
        <taxon>Streptosporangiales</taxon>
        <taxon>Streptosporangiaceae</taxon>
        <taxon>Nonomuraea</taxon>
    </lineage>
</organism>
<accession>A0A5S4FLL7</accession>
<dbReference type="Proteomes" id="UP000309128">
    <property type="component" value="Unassembled WGS sequence"/>
</dbReference>
<dbReference type="GO" id="GO:0003677">
    <property type="term" value="F:DNA binding"/>
    <property type="evidence" value="ECO:0007669"/>
    <property type="project" value="InterPro"/>
</dbReference>
<dbReference type="SMART" id="SM00530">
    <property type="entry name" value="HTH_XRE"/>
    <property type="match status" value="1"/>
</dbReference>
<dbReference type="InterPro" id="IPR041413">
    <property type="entry name" value="MLTR_LBD"/>
</dbReference>
<dbReference type="SUPFAM" id="SSF47413">
    <property type="entry name" value="lambda repressor-like DNA-binding domains"/>
    <property type="match status" value="1"/>
</dbReference>
<dbReference type="OrthoDB" id="4336585at2"/>
<dbReference type="RefSeq" id="WP_138666890.1">
    <property type="nucleotide sequence ID" value="NZ_VCKY01000044.1"/>
</dbReference>